<comment type="caution">
    <text evidence="2">The sequence shown here is derived from an EMBL/GenBank/DDBJ whole genome shotgun (WGS) entry which is preliminary data.</text>
</comment>
<organism evidence="2 3">
    <name type="scientific">Vitis vinifera</name>
    <name type="common">Grape</name>
    <dbReference type="NCBI Taxonomy" id="29760"/>
    <lineage>
        <taxon>Eukaryota</taxon>
        <taxon>Viridiplantae</taxon>
        <taxon>Streptophyta</taxon>
        <taxon>Embryophyta</taxon>
        <taxon>Tracheophyta</taxon>
        <taxon>Spermatophyta</taxon>
        <taxon>Magnoliopsida</taxon>
        <taxon>eudicotyledons</taxon>
        <taxon>Gunneridae</taxon>
        <taxon>Pentapetalae</taxon>
        <taxon>rosids</taxon>
        <taxon>Vitales</taxon>
        <taxon>Vitaceae</taxon>
        <taxon>Viteae</taxon>
        <taxon>Vitis</taxon>
    </lineage>
</organism>
<evidence type="ECO:0000313" key="3">
    <source>
        <dbReference type="Proteomes" id="UP000288805"/>
    </source>
</evidence>
<reference evidence="2 3" key="1">
    <citation type="journal article" date="2018" name="PLoS Genet.">
        <title>Population sequencing reveals clonal diversity and ancestral inbreeding in the grapevine cultivar Chardonnay.</title>
        <authorList>
            <person name="Roach M.J."/>
            <person name="Johnson D.L."/>
            <person name="Bohlmann J."/>
            <person name="van Vuuren H.J."/>
            <person name="Jones S.J."/>
            <person name="Pretorius I.S."/>
            <person name="Schmidt S.A."/>
            <person name="Borneman A.R."/>
        </authorList>
    </citation>
    <scope>NUCLEOTIDE SEQUENCE [LARGE SCALE GENOMIC DNA]</scope>
    <source>
        <strain evidence="3">cv. Chardonnay</strain>
        <tissue evidence="2">Leaf</tissue>
    </source>
</reference>
<evidence type="ECO:0000313" key="2">
    <source>
        <dbReference type="EMBL" id="RVX01677.1"/>
    </source>
</evidence>
<gene>
    <name evidence="2" type="ORF">CK203_024372</name>
</gene>
<feature type="region of interest" description="Disordered" evidence="1">
    <location>
        <begin position="46"/>
        <end position="253"/>
    </location>
</feature>
<feature type="compositionally biased region" description="Basic and acidic residues" evidence="1">
    <location>
        <begin position="102"/>
        <end position="113"/>
    </location>
</feature>
<feature type="compositionally biased region" description="Basic and acidic residues" evidence="1">
    <location>
        <begin position="691"/>
        <end position="701"/>
    </location>
</feature>
<evidence type="ECO:0000256" key="1">
    <source>
        <dbReference type="SAM" id="MobiDB-lite"/>
    </source>
</evidence>
<dbReference type="PANTHER" id="PTHR33621">
    <property type="entry name" value="ASPARTIC/GLUTAMIC ACID-RICH PROTEIN"/>
    <property type="match status" value="1"/>
</dbReference>
<accession>A0A438IYC2</accession>
<dbReference type="EMBL" id="QGNW01000074">
    <property type="protein sequence ID" value="RVX01677.1"/>
    <property type="molecule type" value="Genomic_DNA"/>
</dbReference>
<feature type="region of interest" description="Disordered" evidence="1">
    <location>
        <begin position="570"/>
        <end position="598"/>
    </location>
</feature>
<protein>
    <submittedName>
        <fullName evidence="2">Uncharacterized protein</fullName>
    </submittedName>
</protein>
<feature type="region of interest" description="Disordered" evidence="1">
    <location>
        <begin position="660"/>
        <end position="701"/>
    </location>
</feature>
<feature type="compositionally biased region" description="Polar residues" evidence="1">
    <location>
        <begin position="133"/>
        <end position="152"/>
    </location>
</feature>
<name>A0A438IYC2_VITVI</name>
<dbReference type="Proteomes" id="UP000288805">
    <property type="component" value="Unassembled WGS sequence"/>
</dbReference>
<feature type="compositionally biased region" description="Basic and acidic residues" evidence="1">
    <location>
        <begin position="660"/>
        <end position="679"/>
    </location>
</feature>
<proteinExistence type="predicted"/>
<dbReference type="PANTHER" id="PTHR33621:SF2">
    <property type="entry name" value="RIBOSOMAL L1 DOMAIN-CONTAINING PROTEIN"/>
    <property type="match status" value="1"/>
</dbReference>
<feature type="compositionally biased region" description="Basic and acidic residues" evidence="1">
    <location>
        <begin position="156"/>
        <end position="166"/>
    </location>
</feature>
<sequence>MDFQSLTRRELQTLCKKNKIPANMTNVAMADALKALQNVDGLEELLNPSESQNPQSPEKPEIGSPEIPRTVCRTSTRRRPIKAAEEPESSQTLTRTHRGTRRIKEEVNQEKSEVPQTPALPSSRKRPPAASARQKTVTRVEQSSVQRVYSTRRSARLSEKLARTEPMEVEFSKVMTKDFDGDEEENKGADSQTISEDNSKITDDSEVISKSVLSGNDSKAEVEENTGESAKPDNSDFLEVSEEKDEAHDEQENTGKYSLCFHLQYAEAELQKNSEVDCEKMDESNKLLSEILKTSVHLSDESTVKKVLLVDHPTGTDVSSVIMSNTKNLNEGLKLENEQQHGESDLNWTLLLHHKLLESDLELDLTAPLQASVDDSEKPELSLSAFADEVVCQNPVSMDSEMDVASEGEPDYDDDDDGKVANQGHCEEFDMDLNQKAGDAFSGESGSDCSVVVDQSEAQVELEFAKLGSMDFEDVSPPSNGYDPLSMTGEPHSEVCVDVDETNNSVEPLPKGDEMSVVFHELITAEENATAVYKFSSLLDNFPTPVKITSPHCPAFNTAVSGRTPLSPLAASPLLGQAPLPTLSTPTRKSSSKKPSATKMMTLLSDNKENLDNSGRKMVLKTETGKKKNSRDTGEDIMLKKFSDTSLRQLRKMFKEKLQIKENTNKNNEDMNDVKEVPKMRPALQTLPENRMAEVETGKEN</sequence>
<dbReference type="AlphaFoldDB" id="A0A438IYC2"/>